<name>A0A9D5Q6S2_9BACT</name>
<dbReference type="AlphaFoldDB" id="A0A9D5Q6S2"/>
<feature type="domain" description="Xylose isomerase-like TIM barrel" evidence="1">
    <location>
        <begin position="33"/>
        <end position="261"/>
    </location>
</feature>
<dbReference type="PANTHER" id="PTHR12110:SF21">
    <property type="entry name" value="XYLOSE ISOMERASE-LIKE TIM BARREL DOMAIN-CONTAINING PROTEIN"/>
    <property type="match status" value="1"/>
</dbReference>
<dbReference type="InterPro" id="IPR036237">
    <property type="entry name" value="Xyl_isomerase-like_sf"/>
</dbReference>
<dbReference type="InterPro" id="IPR013022">
    <property type="entry name" value="Xyl_isomerase-like_TIM-brl"/>
</dbReference>
<accession>A0A9D5Q6S2</accession>
<comment type="caution">
    <text evidence="2">The sequence shown here is derived from an EMBL/GenBank/DDBJ whole genome shotgun (WGS) entry which is preliminary data.</text>
</comment>
<dbReference type="Gene3D" id="3.20.20.150">
    <property type="entry name" value="Divalent-metal-dependent TIM barrel enzymes"/>
    <property type="match status" value="1"/>
</dbReference>
<dbReference type="Proteomes" id="UP000649604">
    <property type="component" value="Unassembled WGS sequence"/>
</dbReference>
<dbReference type="EMBL" id="WJJP01000531">
    <property type="protein sequence ID" value="MBD3326159.1"/>
    <property type="molecule type" value="Genomic_DNA"/>
</dbReference>
<organism evidence="2 3">
    <name type="scientific">candidate division KSB3 bacterium</name>
    <dbReference type="NCBI Taxonomy" id="2044937"/>
    <lineage>
        <taxon>Bacteria</taxon>
        <taxon>candidate division KSB3</taxon>
    </lineage>
</organism>
<dbReference type="InterPro" id="IPR050312">
    <property type="entry name" value="IolE/XylAMocC-like"/>
</dbReference>
<protein>
    <submittedName>
        <fullName evidence="2">TIM barrel protein</fullName>
    </submittedName>
</protein>
<reference evidence="2" key="1">
    <citation type="submission" date="2019-11" db="EMBL/GenBank/DDBJ databases">
        <title>Microbial mats filling the niche in hypersaline microbial mats.</title>
        <authorList>
            <person name="Wong H.L."/>
            <person name="Macleod F.I."/>
            <person name="White R.A. III"/>
            <person name="Burns B.P."/>
        </authorList>
    </citation>
    <scope>NUCLEOTIDE SEQUENCE</scope>
    <source>
        <strain evidence="2">Rbin_158</strain>
    </source>
</reference>
<evidence type="ECO:0000313" key="3">
    <source>
        <dbReference type="Proteomes" id="UP000649604"/>
    </source>
</evidence>
<gene>
    <name evidence="2" type="ORF">GF339_16350</name>
</gene>
<dbReference type="PANTHER" id="PTHR12110">
    <property type="entry name" value="HYDROXYPYRUVATE ISOMERASE"/>
    <property type="match status" value="1"/>
</dbReference>
<evidence type="ECO:0000259" key="1">
    <source>
        <dbReference type="Pfam" id="PF01261"/>
    </source>
</evidence>
<sequence>MNIPSYHFPLSIQTVLPEHYREDKAFHHHLSTLQQLGLYGVELNMADPQKVDIADVQDFLSTFELKLTMFASGLTAKTFQLSLSSPDPEVRQRSVSKCRDIIDVVEGADAGIILGFMKGPAAPDVHEARARFVESLRAISPYAADKQVPILVEATNRYESAVANSLADTVELIQEFDNPFIRILPDTFHMNIEEADALAALAQYASYYDSLHISDNNRFFPGFGAIRFEEYVQFLKDHEYQGGVAIEGNIKESFVDDVTASAEYLRPFLT</sequence>
<dbReference type="SUPFAM" id="SSF51658">
    <property type="entry name" value="Xylose isomerase-like"/>
    <property type="match status" value="1"/>
</dbReference>
<proteinExistence type="predicted"/>
<dbReference type="Pfam" id="PF01261">
    <property type="entry name" value="AP_endonuc_2"/>
    <property type="match status" value="1"/>
</dbReference>
<evidence type="ECO:0000313" key="2">
    <source>
        <dbReference type="EMBL" id="MBD3326159.1"/>
    </source>
</evidence>